<proteinExistence type="predicted"/>
<organism evidence="3 4">
    <name type="scientific">Salegentibacter salegens</name>
    <dbReference type="NCBI Taxonomy" id="143223"/>
    <lineage>
        <taxon>Bacteria</taxon>
        <taxon>Pseudomonadati</taxon>
        <taxon>Bacteroidota</taxon>
        <taxon>Flavobacteriia</taxon>
        <taxon>Flavobacteriales</taxon>
        <taxon>Flavobacteriaceae</taxon>
        <taxon>Salegentibacter</taxon>
    </lineage>
</organism>
<keyword evidence="4" id="KW-1185">Reference proteome</keyword>
<dbReference type="EMBL" id="LT670848">
    <property type="protein sequence ID" value="SHM71281.1"/>
    <property type="molecule type" value="Genomic_DNA"/>
</dbReference>
<feature type="signal peptide" evidence="1">
    <location>
        <begin position="1"/>
        <end position="19"/>
    </location>
</feature>
<dbReference type="Proteomes" id="UP000190235">
    <property type="component" value="Chromosome I"/>
</dbReference>
<evidence type="ECO:0000313" key="4">
    <source>
        <dbReference type="Proteomes" id="UP000190235"/>
    </source>
</evidence>
<gene>
    <name evidence="3" type="ORF">SAMN05878281_1678</name>
</gene>
<evidence type="ECO:0000313" key="3">
    <source>
        <dbReference type="EMBL" id="SHM71281.1"/>
    </source>
</evidence>
<dbReference type="InterPro" id="IPR031345">
    <property type="entry name" value="T9SS_Plug_N"/>
</dbReference>
<evidence type="ECO:0000259" key="2">
    <source>
        <dbReference type="Pfam" id="PF17116"/>
    </source>
</evidence>
<dbReference type="AlphaFoldDB" id="A0A1M7L0C0"/>
<feature type="domain" description="Type 9 secretion system plug protein N-terminal" evidence="2">
    <location>
        <begin position="31"/>
        <end position="154"/>
    </location>
</feature>
<protein>
    <recommendedName>
        <fullName evidence="2">Type 9 secretion system plug protein N-terminal domain-containing protein</fullName>
    </recommendedName>
</protein>
<dbReference type="OrthoDB" id="1522602at2"/>
<reference evidence="4" key="1">
    <citation type="submission" date="2016-11" db="EMBL/GenBank/DDBJ databases">
        <authorList>
            <person name="Varghese N."/>
            <person name="Submissions S."/>
        </authorList>
    </citation>
    <scope>NUCLEOTIDE SEQUENCE [LARGE SCALE GENOMIC DNA]</scope>
    <source>
        <strain evidence="4">ACAM 48</strain>
    </source>
</reference>
<sequence>MKNCFIFLFLSILSLKLTAQVAEETLPPNYIRSIQLSGNSHTNNANPILQLGQRLTLKFDDIIGDEADYYYTIEHYNYDWTPNQLAKSEYLIGFDDIRIFNYLNSFNTLQPFSHYELRIPNEDTGGVKLSGNYMIKIFNGEKELVFSRKFMVYENMARVRINLRRSRNLEFIDEKQVVNFTVESPDLLLKNPDNTVNVFIMQNHNMKTAIKNINPQYNIGNELVYRYDSETAFWGGNEYIQFDNKELRATTANISSVALNELYHHYLFPDRTRANEPYTYNPDINGQFLIRSLPAENPSIEAEYVWVHFKLQNYSELNGGEVHIYGAFNNFILDESTRLNYNENSDLYESARLFKQGFYNYKYVLKRADGTIDEGFFSGNFDETENSYQVLIYYRSLGARYDRLIGVGTANSTTITN</sequence>
<dbReference type="Pfam" id="PF17116">
    <property type="entry name" value="T9SS_plug_1st"/>
    <property type="match status" value="1"/>
</dbReference>
<evidence type="ECO:0000256" key="1">
    <source>
        <dbReference type="SAM" id="SignalP"/>
    </source>
</evidence>
<accession>A0A1M7L0C0</accession>
<feature type="chain" id="PRO_5012410059" description="Type 9 secretion system plug protein N-terminal domain-containing protein" evidence="1">
    <location>
        <begin position="20"/>
        <end position="417"/>
    </location>
</feature>
<keyword evidence="1" id="KW-0732">Signal</keyword>
<name>A0A1M7L0C0_9FLAO</name>
<dbReference type="STRING" id="143223.SAMN05878281_1678"/>